<accession>A0A6A5VZN7</accession>
<keyword evidence="1" id="KW-0812">Transmembrane</keyword>
<proteinExistence type="predicted"/>
<evidence type="ECO:0000313" key="2">
    <source>
        <dbReference type="EMBL" id="KAF1995162.1"/>
    </source>
</evidence>
<keyword evidence="1" id="KW-0472">Membrane</keyword>
<dbReference type="Proteomes" id="UP000799779">
    <property type="component" value="Unassembled WGS sequence"/>
</dbReference>
<gene>
    <name evidence="2" type="ORF">P154DRAFT_350202</name>
</gene>
<keyword evidence="3" id="KW-1185">Reference proteome</keyword>
<reference evidence="2" key="1">
    <citation type="journal article" date="2020" name="Stud. Mycol.">
        <title>101 Dothideomycetes genomes: a test case for predicting lifestyles and emergence of pathogens.</title>
        <authorList>
            <person name="Haridas S."/>
            <person name="Albert R."/>
            <person name="Binder M."/>
            <person name="Bloem J."/>
            <person name="Labutti K."/>
            <person name="Salamov A."/>
            <person name="Andreopoulos B."/>
            <person name="Baker S."/>
            <person name="Barry K."/>
            <person name="Bills G."/>
            <person name="Bluhm B."/>
            <person name="Cannon C."/>
            <person name="Castanera R."/>
            <person name="Culley D."/>
            <person name="Daum C."/>
            <person name="Ezra D."/>
            <person name="Gonzalez J."/>
            <person name="Henrissat B."/>
            <person name="Kuo A."/>
            <person name="Liang C."/>
            <person name="Lipzen A."/>
            <person name="Lutzoni F."/>
            <person name="Magnuson J."/>
            <person name="Mondo S."/>
            <person name="Nolan M."/>
            <person name="Ohm R."/>
            <person name="Pangilinan J."/>
            <person name="Park H.-J."/>
            <person name="Ramirez L."/>
            <person name="Alfaro M."/>
            <person name="Sun H."/>
            <person name="Tritt A."/>
            <person name="Yoshinaga Y."/>
            <person name="Zwiers L.-H."/>
            <person name="Turgeon B."/>
            <person name="Goodwin S."/>
            <person name="Spatafora J."/>
            <person name="Crous P."/>
            <person name="Grigoriev I."/>
        </authorList>
    </citation>
    <scope>NUCLEOTIDE SEQUENCE</scope>
    <source>
        <strain evidence="2">CBS 123094</strain>
    </source>
</reference>
<feature type="transmembrane region" description="Helical" evidence="1">
    <location>
        <begin position="24"/>
        <end position="47"/>
    </location>
</feature>
<name>A0A6A5VZN7_9PLEO</name>
<evidence type="ECO:0000256" key="1">
    <source>
        <dbReference type="SAM" id="Phobius"/>
    </source>
</evidence>
<evidence type="ECO:0000313" key="3">
    <source>
        <dbReference type="Proteomes" id="UP000799779"/>
    </source>
</evidence>
<dbReference type="AlphaFoldDB" id="A0A6A5VZN7"/>
<keyword evidence="1" id="KW-1133">Transmembrane helix</keyword>
<sequence>MRWTFLFDPHHLGLHIRHNIKSGLLYPLIFTTTIYVHPLFFPPLLSLTHILCTRLPR</sequence>
<protein>
    <submittedName>
        <fullName evidence="2">Uncharacterized protein</fullName>
    </submittedName>
</protein>
<organism evidence="2 3">
    <name type="scientific">Amniculicola lignicola CBS 123094</name>
    <dbReference type="NCBI Taxonomy" id="1392246"/>
    <lineage>
        <taxon>Eukaryota</taxon>
        <taxon>Fungi</taxon>
        <taxon>Dikarya</taxon>
        <taxon>Ascomycota</taxon>
        <taxon>Pezizomycotina</taxon>
        <taxon>Dothideomycetes</taxon>
        <taxon>Pleosporomycetidae</taxon>
        <taxon>Pleosporales</taxon>
        <taxon>Amniculicolaceae</taxon>
        <taxon>Amniculicola</taxon>
    </lineage>
</organism>
<dbReference type="EMBL" id="ML977644">
    <property type="protein sequence ID" value="KAF1995162.1"/>
    <property type="molecule type" value="Genomic_DNA"/>
</dbReference>